<keyword evidence="3" id="KW-0812">Transmembrane</keyword>
<evidence type="ECO:0000313" key="7">
    <source>
        <dbReference type="Proteomes" id="UP000651208"/>
    </source>
</evidence>
<dbReference type="RefSeq" id="WP_187756184.1">
    <property type="nucleotide sequence ID" value="NZ_JABURY010000020.1"/>
</dbReference>
<dbReference type="InterPro" id="IPR025110">
    <property type="entry name" value="AMP-bd_C"/>
</dbReference>
<dbReference type="CDD" id="cd04433">
    <property type="entry name" value="AFD_class_I"/>
    <property type="match status" value="1"/>
</dbReference>
<evidence type="ECO:0000256" key="1">
    <source>
        <dbReference type="ARBA" id="ARBA00006432"/>
    </source>
</evidence>
<feature type="transmembrane region" description="Helical" evidence="3">
    <location>
        <begin position="229"/>
        <end position="249"/>
    </location>
</feature>
<keyword evidence="7" id="KW-1185">Reference proteome</keyword>
<evidence type="ECO:0000259" key="5">
    <source>
        <dbReference type="Pfam" id="PF13193"/>
    </source>
</evidence>
<gene>
    <name evidence="6" type="ORF">FcAc13_10535</name>
</gene>
<feature type="domain" description="AMP-binding enzyme C-terminal" evidence="5">
    <location>
        <begin position="417"/>
        <end position="492"/>
    </location>
</feature>
<dbReference type="SUPFAM" id="SSF56801">
    <property type="entry name" value="Acetyl-CoA synthetase-like"/>
    <property type="match status" value="1"/>
</dbReference>
<dbReference type="Pfam" id="PF13193">
    <property type="entry name" value="AMP-binding_C"/>
    <property type="match status" value="1"/>
</dbReference>
<keyword evidence="3" id="KW-1133">Transmembrane helix</keyword>
<dbReference type="InterPro" id="IPR042099">
    <property type="entry name" value="ANL_N_sf"/>
</dbReference>
<dbReference type="InterPro" id="IPR045851">
    <property type="entry name" value="AMP-bd_C_sf"/>
</dbReference>
<dbReference type="InterPro" id="IPR000873">
    <property type="entry name" value="AMP-dep_synth/lig_dom"/>
</dbReference>
<sequence length="509" mass="57231">MIKLIKALYKKKLLTLLGIWHLLNSIHIVGINLMALLYVRQKLSPNQIAIDENGTGTDYRTLFNQSQHLAKQLAINFKIKRHQKVAIIAHNHLLLVHTLFAMTRLGVDVYLINTELSTNQLKSIHENVGFDWIIHDPEIACLSNVKSLPIYHESLMSIHSLLASTSTIDVKIKTTHFSKITVLTSGTTGRFKLAERDSKAQNFINPFCQLLVKLNLFRYQKIYIATPIYHGYGMASLCIAVLLGATMFLTKKFDSQKACGLIASNQIEVVTLVPLMLNRMLKCSKHQLTSLKCIITGGAPITAILVDQVIATLGKILFNLYGTSEAGICMIASPDDLSIKPETIGKPLRGLSTKLQKQNNESQKHHELFIKCAWSTVGNHWVSTGDLVYQDADGYYFLAGRVDDMIVSGGENVYPYELEHCLSTHPEINDVTVISVPDEEFGQRLVAFIVLNPNTEQSETKIQDWLKSKIARYQMPKKIIFIDELPMTSVGKIDRKKLQQLFFTHSSNV</sequence>
<dbReference type="Pfam" id="PF00501">
    <property type="entry name" value="AMP-binding"/>
    <property type="match status" value="1"/>
</dbReference>
<feature type="domain" description="AMP-dependent synthetase/ligase" evidence="4">
    <location>
        <begin position="44"/>
        <end position="363"/>
    </location>
</feature>
<dbReference type="Gene3D" id="3.40.50.12780">
    <property type="entry name" value="N-terminal domain of ligase-like"/>
    <property type="match status" value="1"/>
</dbReference>
<dbReference type="PANTHER" id="PTHR43201">
    <property type="entry name" value="ACYL-COA SYNTHETASE"/>
    <property type="match status" value="1"/>
</dbReference>
<dbReference type="Gene3D" id="3.30.300.30">
    <property type="match status" value="1"/>
</dbReference>
<comment type="caution">
    <text evidence="6">The sequence shown here is derived from an EMBL/GenBank/DDBJ whole genome shotgun (WGS) entry which is preliminary data.</text>
</comment>
<evidence type="ECO:0000256" key="3">
    <source>
        <dbReference type="SAM" id="Phobius"/>
    </source>
</evidence>
<keyword evidence="3" id="KW-0472">Membrane</keyword>
<evidence type="ECO:0000313" key="6">
    <source>
        <dbReference type="EMBL" id="MBC9131738.1"/>
    </source>
</evidence>
<dbReference type="Proteomes" id="UP000651208">
    <property type="component" value="Unassembled WGS sequence"/>
</dbReference>
<dbReference type="EMBL" id="JABURY010000020">
    <property type="protein sequence ID" value="MBC9131738.1"/>
    <property type="molecule type" value="Genomic_DNA"/>
</dbReference>
<evidence type="ECO:0000256" key="2">
    <source>
        <dbReference type="ARBA" id="ARBA00022598"/>
    </source>
</evidence>
<protein>
    <submittedName>
        <fullName evidence="6">AMP-binding protein</fullName>
    </submittedName>
</protein>
<reference evidence="6 7" key="1">
    <citation type="submission" date="2020-06" db="EMBL/GenBank/DDBJ databases">
        <title>Frischella cerana isolated from Apis cerana gut homogenate.</title>
        <authorList>
            <person name="Wolter L.A."/>
            <person name="Suenami S."/>
            <person name="Miyazaki R."/>
        </authorList>
    </citation>
    <scope>NUCLEOTIDE SEQUENCE [LARGE SCALE GENOMIC DNA]</scope>
    <source>
        <strain evidence="6 7">Ac13</strain>
    </source>
</reference>
<organism evidence="6 7">
    <name type="scientific">Frischella japonica</name>
    <dbReference type="NCBI Taxonomy" id="2741544"/>
    <lineage>
        <taxon>Bacteria</taxon>
        <taxon>Pseudomonadati</taxon>
        <taxon>Pseudomonadota</taxon>
        <taxon>Gammaproteobacteria</taxon>
        <taxon>Orbales</taxon>
        <taxon>Orbaceae</taxon>
        <taxon>Frischella</taxon>
    </lineage>
</organism>
<proteinExistence type="inferred from homology"/>
<name>A0ABR7QZU5_9GAMM</name>
<evidence type="ECO:0000259" key="4">
    <source>
        <dbReference type="Pfam" id="PF00501"/>
    </source>
</evidence>
<accession>A0ABR7QZU5</accession>
<feature type="transmembrane region" description="Helical" evidence="3">
    <location>
        <begin position="12"/>
        <end position="39"/>
    </location>
</feature>
<keyword evidence="2" id="KW-0436">Ligase</keyword>
<dbReference type="PANTHER" id="PTHR43201:SF5">
    <property type="entry name" value="MEDIUM-CHAIN ACYL-COA LIGASE ACSF2, MITOCHONDRIAL"/>
    <property type="match status" value="1"/>
</dbReference>
<comment type="similarity">
    <text evidence="1">Belongs to the ATP-dependent AMP-binding enzyme family.</text>
</comment>